<comment type="subcellular location">
    <subcellularLocation>
        <location evidence="1">Cell membrane</location>
        <topology evidence="1">Multi-pass membrane protein</topology>
    </subcellularLocation>
</comment>
<feature type="transmembrane region" description="Helical" evidence="7">
    <location>
        <begin position="382"/>
        <end position="402"/>
    </location>
</feature>
<gene>
    <name evidence="9" type="ORF">HNR07_001761</name>
</gene>
<dbReference type="RefSeq" id="WP_184364173.1">
    <property type="nucleotide sequence ID" value="NZ_BAAAKM010000038.1"/>
</dbReference>
<dbReference type="Pfam" id="PF08817">
    <property type="entry name" value="YukD"/>
    <property type="match status" value="1"/>
</dbReference>
<keyword evidence="6 7" id="KW-0472">Membrane</keyword>
<dbReference type="EMBL" id="JACHDO010000001">
    <property type="protein sequence ID" value="MBB5490624.1"/>
    <property type="molecule type" value="Genomic_DNA"/>
</dbReference>
<comment type="similarity">
    <text evidence="2">Belongs to the EccD/Snm4 family.</text>
</comment>
<feature type="transmembrane region" description="Helical" evidence="7">
    <location>
        <begin position="357"/>
        <end position="376"/>
    </location>
</feature>
<feature type="domain" description="EccD-like transmembrane" evidence="8">
    <location>
        <begin position="117"/>
        <end position="442"/>
    </location>
</feature>
<feature type="transmembrane region" description="Helical" evidence="7">
    <location>
        <begin position="414"/>
        <end position="435"/>
    </location>
</feature>
<sequence length="448" mass="45757">MSGYCRVTVTGPDRWADLVLPGTVTVAALMPQVVRVCSPADDGLQSAAWNLVTVDGKPVPPGGSLTDAGVRDGDVLLLDRVTAPDRPAFVDDVRGTVEDRVDERAWLWKPSTTFGFGLVLAALGPLPLMVGMTLVRTAPLDLAVCLLGLLTALGALWLAGNRSLPGVAHAAQIAACGWGALTAVLAVAAVSTAAPSPIVTALFACFGALAAATGGWSLAHFLLPYLAGLGVLTVSLVLLVGLGLFADGPMAVRFLAVLLALGIGALPRMALALGGLSGLDYEVRQVGQTENARFEESLANSDRVLLGTLLGVVVTAAFAVCLLAFTGDGGRDLVLAALVSLALLMRSRLFDRVSHVLPVRLAGLVGLGATGAAAALTHTWALVALPAVALVLCAAVAALSAVRLTDVPRASLRRLLNGVEIAVVAAMCVAAVWALGVYEVVTTIRIGA</sequence>
<evidence type="ECO:0000256" key="4">
    <source>
        <dbReference type="ARBA" id="ARBA00022692"/>
    </source>
</evidence>
<organism evidence="9 10">
    <name type="scientific">Nocardiopsis metallicus</name>
    <dbReference type="NCBI Taxonomy" id="179819"/>
    <lineage>
        <taxon>Bacteria</taxon>
        <taxon>Bacillati</taxon>
        <taxon>Actinomycetota</taxon>
        <taxon>Actinomycetes</taxon>
        <taxon>Streptosporangiales</taxon>
        <taxon>Nocardiopsidaceae</taxon>
        <taxon>Nocardiopsis</taxon>
    </lineage>
</organism>
<keyword evidence="5 7" id="KW-1133">Transmembrane helix</keyword>
<dbReference type="Proteomes" id="UP000579647">
    <property type="component" value="Unassembled WGS sequence"/>
</dbReference>
<dbReference type="GO" id="GO:0005886">
    <property type="term" value="C:plasma membrane"/>
    <property type="evidence" value="ECO:0007669"/>
    <property type="project" value="UniProtKB-SubCell"/>
</dbReference>
<evidence type="ECO:0000256" key="5">
    <source>
        <dbReference type="ARBA" id="ARBA00022989"/>
    </source>
</evidence>
<evidence type="ECO:0000256" key="3">
    <source>
        <dbReference type="ARBA" id="ARBA00022475"/>
    </source>
</evidence>
<evidence type="ECO:0000256" key="2">
    <source>
        <dbReference type="ARBA" id="ARBA00006162"/>
    </source>
</evidence>
<feature type="transmembrane region" description="Helical" evidence="7">
    <location>
        <begin position="225"/>
        <end position="245"/>
    </location>
</feature>
<dbReference type="InterPro" id="IPR006707">
    <property type="entry name" value="T7SS_EccD"/>
</dbReference>
<comment type="caution">
    <text evidence="9">The sequence shown here is derived from an EMBL/GenBank/DDBJ whole genome shotgun (WGS) entry which is preliminary data.</text>
</comment>
<keyword evidence="4 7" id="KW-0812">Transmembrane</keyword>
<evidence type="ECO:0000259" key="8">
    <source>
        <dbReference type="Pfam" id="PF19053"/>
    </source>
</evidence>
<dbReference type="AlphaFoldDB" id="A0A840W3R7"/>
<feature type="transmembrane region" description="Helical" evidence="7">
    <location>
        <begin position="198"/>
        <end position="218"/>
    </location>
</feature>
<dbReference type="InterPro" id="IPR044049">
    <property type="entry name" value="EccD_transm"/>
</dbReference>
<evidence type="ECO:0000256" key="1">
    <source>
        <dbReference type="ARBA" id="ARBA00004651"/>
    </source>
</evidence>
<dbReference type="Pfam" id="PF19053">
    <property type="entry name" value="EccD"/>
    <property type="match status" value="1"/>
</dbReference>
<dbReference type="InterPro" id="IPR024962">
    <property type="entry name" value="YukD-like"/>
</dbReference>
<evidence type="ECO:0000313" key="10">
    <source>
        <dbReference type="Proteomes" id="UP000579647"/>
    </source>
</evidence>
<keyword evidence="3" id="KW-1003">Cell membrane</keyword>
<feature type="transmembrane region" description="Helical" evidence="7">
    <location>
        <begin position="304"/>
        <end position="327"/>
    </location>
</feature>
<keyword evidence="10" id="KW-1185">Reference proteome</keyword>
<feature type="transmembrane region" description="Helical" evidence="7">
    <location>
        <begin position="251"/>
        <end position="271"/>
    </location>
</feature>
<evidence type="ECO:0000256" key="6">
    <source>
        <dbReference type="ARBA" id="ARBA00023136"/>
    </source>
</evidence>
<dbReference type="Gene3D" id="3.10.20.90">
    <property type="entry name" value="Phosphatidylinositol 3-kinase Catalytic Subunit, Chain A, domain 1"/>
    <property type="match status" value="1"/>
</dbReference>
<evidence type="ECO:0000256" key="7">
    <source>
        <dbReference type="SAM" id="Phobius"/>
    </source>
</evidence>
<proteinExistence type="inferred from homology"/>
<protein>
    <submittedName>
        <fullName evidence="9">Type VII secretion integral membrane protein EccD</fullName>
    </submittedName>
</protein>
<feature type="transmembrane region" description="Helical" evidence="7">
    <location>
        <begin position="114"/>
        <end position="134"/>
    </location>
</feature>
<evidence type="ECO:0000313" key="9">
    <source>
        <dbReference type="EMBL" id="MBB5490624.1"/>
    </source>
</evidence>
<name>A0A840W3R7_9ACTN</name>
<feature type="transmembrane region" description="Helical" evidence="7">
    <location>
        <begin position="140"/>
        <end position="159"/>
    </location>
</feature>
<reference evidence="9 10" key="1">
    <citation type="submission" date="2020-08" db="EMBL/GenBank/DDBJ databases">
        <title>Sequencing the genomes of 1000 actinobacteria strains.</title>
        <authorList>
            <person name="Klenk H.-P."/>
        </authorList>
    </citation>
    <scope>NUCLEOTIDE SEQUENCE [LARGE SCALE GENOMIC DNA]</scope>
    <source>
        <strain evidence="9 10">DSM 44598</strain>
    </source>
</reference>
<feature type="transmembrane region" description="Helical" evidence="7">
    <location>
        <begin position="171"/>
        <end position="192"/>
    </location>
</feature>
<dbReference type="NCBIfam" id="TIGR03920">
    <property type="entry name" value="T7SS_EccD"/>
    <property type="match status" value="1"/>
</dbReference>
<accession>A0A840W3R7</accession>